<evidence type="ECO:0000256" key="2">
    <source>
        <dbReference type="RuleBase" id="RU003457"/>
    </source>
</evidence>
<dbReference type="InterPro" id="IPR003829">
    <property type="entry name" value="Pirin_N_dom"/>
</dbReference>
<comment type="similarity">
    <text evidence="1 2">Belongs to the pirin family.</text>
</comment>
<dbReference type="CDD" id="cd02910">
    <property type="entry name" value="cupin_Yhhw_N"/>
    <property type="match status" value="1"/>
</dbReference>
<dbReference type="SUPFAM" id="SSF51182">
    <property type="entry name" value="RmlC-like cupins"/>
    <property type="match status" value="1"/>
</dbReference>
<dbReference type="InterPro" id="IPR041602">
    <property type="entry name" value="Quercetinase_C"/>
</dbReference>
<evidence type="ECO:0000259" key="3">
    <source>
        <dbReference type="Pfam" id="PF02678"/>
    </source>
</evidence>
<dbReference type="InterPro" id="IPR012093">
    <property type="entry name" value="Pirin"/>
</dbReference>
<evidence type="ECO:0000256" key="1">
    <source>
        <dbReference type="ARBA" id="ARBA00008416"/>
    </source>
</evidence>
<protein>
    <submittedName>
        <fullName evidence="5">Pirin family protein</fullName>
    </submittedName>
</protein>
<dbReference type="Pfam" id="PF02678">
    <property type="entry name" value="Pirin"/>
    <property type="match status" value="1"/>
</dbReference>
<feature type="domain" description="Quercetin 2,3-dioxygenase C-terminal cupin" evidence="4">
    <location>
        <begin position="148"/>
        <end position="233"/>
    </location>
</feature>
<comment type="caution">
    <text evidence="5">The sequence shown here is derived from an EMBL/GenBank/DDBJ whole genome shotgun (WGS) entry which is preliminary data.</text>
</comment>
<feature type="domain" description="Pirin N-terminal" evidence="3">
    <location>
        <begin position="11"/>
        <end position="120"/>
    </location>
</feature>
<proteinExistence type="inferred from homology"/>
<keyword evidence="6" id="KW-1185">Reference proteome</keyword>
<sequence>MKKVLHKAATRGHANHGWLNSYHTFSFANYHDPKRMNFGVLRVLNDDTVSAGMGFGKHPHSNMEIISIPLYGDLEHEDSMGNKTVIKEGDVQVMTAGTGVFHSEYNKNTDKEVKFLQIWIMPKKRNVEPRYDQISLQPEEYSNKLLQLISPNGENESMHINQDAWFHIGALERSKELQYDLKGKNTGVYAFVIEGAVSINDELLEPRDGLGIWEVEQLHIKANTDTKLLLMEVPMSIQ</sequence>
<dbReference type="Proteomes" id="UP001596978">
    <property type="component" value="Unassembled WGS sequence"/>
</dbReference>
<dbReference type="PANTHER" id="PTHR43212">
    <property type="entry name" value="QUERCETIN 2,3-DIOXYGENASE"/>
    <property type="match status" value="1"/>
</dbReference>
<dbReference type="EMBL" id="JBHTJH010000010">
    <property type="protein sequence ID" value="MFD0862655.1"/>
    <property type="molecule type" value="Genomic_DNA"/>
</dbReference>
<evidence type="ECO:0000313" key="5">
    <source>
        <dbReference type="EMBL" id="MFD0862655.1"/>
    </source>
</evidence>
<reference evidence="6" key="1">
    <citation type="journal article" date="2019" name="Int. J. Syst. Evol. Microbiol.">
        <title>The Global Catalogue of Microorganisms (GCM) 10K type strain sequencing project: providing services to taxonomists for standard genome sequencing and annotation.</title>
        <authorList>
            <consortium name="The Broad Institute Genomics Platform"/>
            <consortium name="The Broad Institute Genome Sequencing Center for Infectious Disease"/>
            <person name="Wu L."/>
            <person name="Ma J."/>
        </authorList>
    </citation>
    <scope>NUCLEOTIDE SEQUENCE [LARGE SCALE GENOMIC DNA]</scope>
    <source>
        <strain evidence="6">CCUG 62952</strain>
    </source>
</reference>
<dbReference type="RefSeq" id="WP_386407985.1">
    <property type="nucleotide sequence ID" value="NZ_JBHTJH010000010.1"/>
</dbReference>
<dbReference type="InterPro" id="IPR014710">
    <property type="entry name" value="RmlC-like_jellyroll"/>
</dbReference>
<evidence type="ECO:0000313" key="6">
    <source>
        <dbReference type="Proteomes" id="UP001596978"/>
    </source>
</evidence>
<dbReference type="PANTHER" id="PTHR43212:SF3">
    <property type="entry name" value="QUERCETIN 2,3-DIOXYGENASE"/>
    <property type="match status" value="1"/>
</dbReference>
<organism evidence="5 6">
    <name type="scientific">Sungkyunkwania multivorans</name>
    <dbReference type="NCBI Taxonomy" id="1173618"/>
    <lineage>
        <taxon>Bacteria</taxon>
        <taxon>Pseudomonadati</taxon>
        <taxon>Bacteroidota</taxon>
        <taxon>Flavobacteriia</taxon>
        <taxon>Flavobacteriales</taxon>
        <taxon>Flavobacteriaceae</taxon>
        <taxon>Sungkyunkwania</taxon>
    </lineage>
</organism>
<accession>A0ABW3CXY4</accession>
<dbReference type="InterPro" id="IPR011051">
    <property type="entry name" value="RmlC_Cupin_sf"/>
</dbReference>
<dbReference type="Gene3D" id="2.60.120.10">
    <property type="entry name" value="Jelly Rolls"/>
    <property type="match status" value="2"/>
</dbReference>
<dbReference type="PIRSF" id="PIRSF006232">
    <property type="entry name" value="Pirin"/>
    <property type="match status" value="1"/>
</dbReference>
<name>A0ABW3CXY4_9FLAO</name>
<evidence type="ECO:0000259" key="4">
    <source>
        <dbReference type="Pfam" id="PF17954"/>
    </source>
</evidence>
<dbReference type="Pfam" id="PF17954">
    <property type="entry name" value="Pirin_C_2"/>
    <property type="match status" value="1"/>
</dbReference>
<gene>
    <name evidence="5" type="ORF">ACFQ1M_10610</name>
</gene>